<feature type="signal peptide" evidence="3">
    <location>
        <begin position="1"/>
        <end position="22"/>
    </location>
</feature>
<evidence type="ECO:0000256" key="3">
    <source>
        <dbReference type="SAM" id="SignalP"/>
    </source>
</evidence>
<keyword evidence="2" id="KW-1015">Disulfide bond</keyword>
<dbReference type="InterPro" id="IPR006558">
    <property type="entry name" value="LamG-like"/>
</dbReference>
<gene>
    <name evidence="6" type="primary">LOC110977193</name>
</gene>
<sequence>MATFRMVYVALAVVALSALVSASTSSVSVNIGVSEAAQCAYVFSLDELDDCTCPSLEEAMRRWLAQRQTPVVSKDLVAHYAFEDDLSDSTANRRNGSANRRVNYAVGKCGKAAVFDGSTKVDVDAFRSYPWGSQFSVSVWFKRTGSKDTYQGIVTTGYHTTGSWEIRMKGNQNLGGGVVTANNAPTWNYADLTASIGEWHHAVMTYNGSQLLFYLDNQLQSGDDDCCRGDIISKKTPLTIGQAGVGWRGEFFVGLIDEVKIFSKALSASEVDKMFNDPCFIGDVSPCHT</sequence>
<dbReference type="GeneID" id="110977193"/>
<dbReference type="SUPFAM" id="SSF49899">
    <property type="entry name" value="Concanavalin A-like lectins/glucanases"/>
    <property type="match status" value="1"/>
</dbReference>
<accession>A0A8B7Y391</accession>
<dbReference type="Gene3D" id="2.60.120.200">
    <property type="match status" value="1"/>
</dbReference>
<organism evidence="5 6">
    <name type="scientific">Acanthaster planci</name>
    <name type="common">Crown-of-thorns starfish</name>
    <dbReference type="NCBI Taxonomy" id="133434"/>
    <lineage>
        <taxon>Eukaryota</taxon>
        <taxon>Metazoa</taxon>
        <taxon>Echinodermata</taxon>
        <taxon>Eleutherozoa</taxon>
        <taxon>Asterozoa</taxon>
        <taxon>Asteroidea</taxon>
        <taxon>Valvatacea</taxon>
        <taxon>Valvatida</taxon>
        <taxon>Acanthasteridae</taxon>
        <taxon>Acanthaster</taxon>
    </lineage>
</organism>
<dbReference type="SMART" id="SM00560">
    <property type="entry name" value="LamGL"/>
    <property type="match status" value="1"/>
</dbReference>
<dbReference type="InterPro" id="IPR013320">
    <property type="entry name" value="ConA-like_dom_sf"/>
</dbReference>
<dbReference type="OrthoDB" id="10030431at2759"/>
<evidence type="ECO:0000256" key="2">
    <source>
        <dbReference type="ARBA" id="ARBA00023157"/>
    </source>
</evidence>
<name>A0A8B7Y391_ACAPL</name>
<feature type="domain" description="LamG-like jellyroll fold" evidence="4">
    <location>
        <begin position="133"/>
        <end position="269"/>
    </location>
</feature>
<feature type="chain" id="PRO_5034998776" evidence="3">
    <location>
        <begin position="23"/>
        <end position="289"/>
    </location>
</feature>
<reference evidence="6" key="1">
    <citation type="submission" date="2025-08" db="UniProtKB">
        <authorList>
            <consortium name="RefSeq"/>
        </authorList>
    </citation>
    <scope>IDENTIFICATION</scope>
</reference>
<dbReference type="RefSeq" id="XP_022086785.1">
    <property type="nucleotide sequence ID" value="XM_022231093.1"/>
</dbReference>
<keyword evidence="5" id="KW-1185">Reference proteome</keyword>
<evidence type="ECO:0000313" key="6">
    <source>
        <dbReference type="RefSeq" id="XP_022086785.1"/>
    </source>
</evidence>
<keyword evidence="1 3" id="KW-0732">Signal</keyword>
<dbReference type="Proteomes" id="UP000694845">
    <property type="component" value="Unplaced"/>
</dbReference>
<evidence type="ECO:0000313" key="5">
    <source>
        <dbReference type="Proteomes" id="UP000694845"/>
    </source>
</evidence>
<dbReference type="KEGG" id="aplc:110977193"/>
<dbReference type="Pfam" id="PF13385">
    <property type="entry name" value="Laminin_G_3"/>
    <property type="match status" value="1"/>
</dbReference>
<dbReference type="OMA" id="ASIGEWH"/>
<evidence type="ECO:0000259" key="4">
    <source>
        <dbReference type="SMART" id="SM00560"/>
    </source>
</evidence>
<dbReference type="AlphaFoldDB" id="A0A8B7Y391"/>
<protein>
    <submittedName>
        <fullName evidence="6">Uncharacterized protein LOC110977193</fullName>
    </submittedName>
</protein>
<proteinExistence type="predicted"/>
<evidence type="ECO:0000256" key="1">
    <source>
        <dbReference type="ARBA" id="ARBA00022729"/>
    </source>
</evidence>